<evidence type="ECO:0000313" key="2">
    <source>
        <dbReference type="WBParaSite" id="nRc.2.0.1.t17486-RA"/>
    </source>
</evidence>
<accession>A0A915IUH6</accession>
<organism evidence="1 2">
    <name type="scientific">Romanomermis culicivorax</name>
    <name type="common">Nematode worm</name>
    <dbReference type="NCBI Taxonomy" id="13658"/>
    <lineage>
        <taxon>Eukaryota</taxon>
        <taxon>Metazoa</taxon>
        <taxon>Ecdysozoa</taxon>
        <taxon>Nematoda</taxon>
        <taxon>Enoplea</taxon>
        <taxon>Dorylaimia</taxon>
        <taxon>Mermithida</taxon>
        <taxon>Mermithoidea</taxon>
        <taxon>Mermithidae</taxon>
        <taxon>Romanomermis</taxon>
    </lineage>
</organism>
<proteinExistence type="predicted"/>
<sequence>MSVNACENCYQDIQDNGKACSELQTIPNNIRLYAFASNYLTYRSFENELTVDHHDAEENHIWHEKCWHRLELSLSRRRRL</sequence>
<evidence type="ECO:0000313" key="1">
    <source>
        <dbReference type="Proteomes" id="UP000887565"/>
    </source>
</evidence>
<dbReference type="AlphaFoldDB" id="A0A915IUH6"/>
<protein>
    <submittedName>
        <fullName evidence="2">Uncharacterized protein</fullName>
    </submittedName>
</protein>
<keyword evidence="1" id="KW-1185">Reference proteome</keyword>
<reference evidence="2" key="1">
    <citation type="submission" date="2022-11" db="UniProtKB">
        <authorList>
            <consortium name="WormBaseParasite"/>
        </authorList>
    </citation>
    <scope>IDENTIFICATION</scope>
</reference>
<name>A0A915IUH6_ROMCU</name>
<dbReference type="WBParaSite" id="nRc.2.0.1.t17486-RA">
    <property type="protein sequence ID" value="nRc.2.0.1.t17486-RA"/>
    <property type="gene ID" value="nRc.2.0.1.g17486"/>
</dbReference>
<dbReference type="Proteomes" id="UP000887565">
    <property type="component" value="Unplaced"/>
</dbReference>